<evidence type="ECO:0000256" key="5">
    <source>
        <dbReference type="SAM" id="MobiDB-lite"/>
    </source>
</evidence>
<evidence type="ECO:0000259" key="7">
    <source>
        <dbReference type="PROSITE" id="PS51720"/>
    </source>
</evidence>
<feature type="transmembrane region" description="Helical" evidence="6">
    <location>
        <begin position="313"/>
        <end position="335"/>
    </location>
</feature>
<evidence type="ECO:0000313" key="9">
    <source>
        <dbReference type="Proteomes" id="UP001311232"/>
    </source>
</evidence>
<keyword evidence="6" id="KW-0472">Membrane</keyword>
<dbReference type="CDD" id="cd01852">
    <property type="entry name" value="AIG1"/>
    <property type="match status" value="1"/>
</dbReference>
<dbReference type="PROSITE" id="PS51720">
    <property type="entry name" value="G_AIG1"/>
    <property type="match status" value="1"/>
</dbReference>
<dbReference type="Pfam" id="PF04548">
    <property type="entry name" value="AIG1"/>
    <property type="match status" value="1"/>
</dbReference>
<reference evidence="8 9" key="1">
    <citation type="submission" date="2021-06" db="EMBL/GenBank/DDBJ databases">
        <authorList>
            <person name="Palmer J.M."/>
        </authorList>
    </citation>
    <scope>NUCLEOTIDE SEQUENCE [LARGE SCALE GENOMIC DNA]</scope>
    <source>
        <strain evidence="8 9">MEX-2019</strain>
        <tissue evidence="8">Muscle</tissue>
    </source>
</reference>
<feature type="region of interest" description="Disordered" evidence="5">
    <location>
        <begin position="1"/>
        <end position="25"/>
    </location>
</feature>
<organism evidence="8 9">
    <name type="scientific">Crenichthys baileyi</name>
    <name type="common">White River springfish</name>
    <dbReference type="NCBI Taxonomy" id="28760"/>
    <lineage>
        <taxon>Eukaryota</taxon>
        <taxon>Metazoa</taxon>
        <taxon>Chordata</taxon>
        <taxon>Craniata</taxon>
        <taxon>Vertebrata</taxon>
        <taxon>Euteleostomi</taxon>
        <taxon>Actinopterygii</taxon>
        <taxon>Neopterygii</taxon>
        <taxon>Teleostei</taxon>
        <taxon>Neoteleostei</taxon>
        <taxon>Acanthomorphata</taxon>
        <taxon>Ovalentaria</taxon>
        <taxon>Atherinomorphae</taxon>
        <taxon>Cyprinodontiformes</taxon>
        <taxon>Goodeidae</taxon>
        <taxon>Crenichthys</taxon>
    </lineage>
</organism>
<comment type="caution">
    <text evidence="8">The sequence shown here is derived from an EMBL/GenBank/DDBJ whole genome shotgun (WGS) entry which is preliminary data.</text>
</comment>
<evidence type="ECO:0000313" key="8">
    <source>
        <dbReference type="EMBL" id="KAK5609365.1"/>
    </source>
</evidence>
<dbReference type="AlphaFoldDB" id="A0AAV9RK28"/>
<dbReference type="Gene3D" id="3.40.50.300">
    <property type="entry name" value="P-loop containing nucleotide triphosphate hydrolases"/>
    <property type="match status" value="1"/>
</dbReference>
<keyword evidence="2" id="KW-0547">Nucleotide-binding</keyword>
<dbReference type="InterPro" id="IPR006703">
    <property type="entry name" value="G_AIG1"/>
</dbReference>
<dbReference type="GO" id="GO:0005525">
    <property type="term" value="F:GTP binding"/>
    <property type="evidence" value="ECO:0007669"/>
    <property type="project" value="UniProtKB-KW"/>
</dbReference>
<evidence type="ECO:0000256" key="3">
    <source>
        <dbReference type="ARBA" id="ARBA00023134"/>
    </source>
</evidence>
<keyword evidence="3" id="KW-0342">GTP-binding</keyword>
<dbReference type="InterPro" id="IPR027417">
    <property type="entry name" value="P-loop_NTPase"/>
</dbReference>
<feature type="transmembrane region" description="Helical" evidence="6">
    <location>
        <begin position="286"/>
        <end position="307"/>
    </location>
</feature>
<keyword evidence="6" id="KW-0812">Transmembrane</keyword>
<accession>A0AAV9RK28</accession>
<keyword evidence="9" id="KW-1185">Reference proteome</keyword>
<dbReference type="EMBL" id="JAHHUM010001750">
    <property type="protein sequence ID" value="KAK5609365.1"/>
    <property type="molecule type" value="Genomic_DNA"/>
</dbReference>
<feature type="compositionally biased region" description="Polar residues" evidence="5">
    <location>
        <begin position="1"/>
        <end position="21"/>
    </location>
</feature>
<dbReference type="SUPFAM" id="SSF52540">
    <property type="entry name" value="P-loop containing nucleoside triphosphate hydrolases"/>
    <property type="match status" value="1"/>
</dbReference>
<gene>
    <name evidence="8" type="ORF">CRENBAI_010788</name>
</gene>
<feature type="coiled-coil region" evidence="4">
    <location>
        <begin position="223"/>
        <end position="285"/>
    </location>
</feature>
<dbReference type="FunFam" id="3.40.50.300:FF:000366">
    <property type="entry name" value="GTPase, IMAP family member 2"/>
    <property type="match status" value="1"/>
</dbReference>
<evidence type="ECO:0000256" key="2">
    <source>
        <dbReference type="ARBA" id="ARBA00022741"/>
    </source>
</evidence>
<evidence type="ECO:0000256" key="4">
    <source>
        <dbReference type="SAM" id="Coils"/>
    </source>
</evidence>
<keyword evidence="6" id="KW-1133">Transmembrane helix</keyword>
<proteinExistence type="inferred from homology"/>
<name>A0AAV9RK28_9TELE</name>
<dbReference type="PANTHER" id="PTHR10903:SF170">
    <property type="entry name" value="GTPASE IMAP FAMILY MEMBER 7"/>
    <property type="match status" value="1"/>
</dbReference>
<dbReference type="Proteomes" id="UP001311232">
    <property type="component" value="Unassembled WGS sequence"/>
</dbReference>
<dbReference type="InterPro" id="IPR045058">
    <property type="entry name" value="GIMA/IAN/Toc"/>
</dbReference>
<protein>
    <recommendedName>
        <fullName evidence="7">AIG1-type G domain-containing protein</fullName>
    </recommendedName>
</protein>
<comment type="similarity">
    <text evidence="1">Belongs to the TRAFAC class TrmE-Era-EngA-EngB-Septin-like GTPase superfamily. AIG1/Toc34/Toc159-like paraseptin GTPase family. IAN subfamily.</text>
</comment>
<sequence>MEDGAQIQSQPAITQSPTATDQETDLGPLEDIRVVLIGKTGNGKSSSGNTILNQVAFKTALSPNSVTSECRKARGVVDTSRVAVIDTPGIYDTKYKEEEVLRKLIQCISLSAPGPHAFLIVIRLGRFTQEEQNTVELLGQVFGEEAAKYSMVLFTHGEQLRGNTIEDYFSRCGRLSYLIEKCNWRYHVFSNTNPMSGQVPQLLSKIKSMISDNGGTFYTNSMYQEAEKAIQEEALKILKARAEKKQRQEEQLRARLRGEVLQENMKLLEEEHKRVSREKAEKKNKFIKEGLVVTFAQVGVTIGAGVAVAAAPLFMAIGAGVGGLIGAAVGVLGPAKDMYVL</sequence>
<keyword evidence="4" id="KW-0175">Coiled coil</keyword>
<dbReference type="PANTHER" id="PTHR10903">
    <property type="entry name" value="GTPASE, IMAP FAMILY MEMBER-RELATED"/>
    <property type="match status" value="1"/>
</dbReference>
<feature type="domain" description="AIG1-type G" evidence="7">
    <location>
        <begin position="29"/>
        <end position="227"/>
    </location>
</feature>
<evidence type="ECO:0000256" key="1">
    <source>
        <dbReference type="ARBA" id="ARBA00008535"/>
    </source>
</evidence>
<evidence type="ECO:0000256" key="6">
    <source>
        <dbReference type="SAM" id="Phobius"/>
    </source>
</evidence>